<name>A0A9W6VCI7_9PSEU</name>
<proteinExistence type="predicted"/>
<evidence type="ECO:0000313" key="2">
    <source>
        <dbReference type="Proteomes" id="UP001165042"/>
    </source>
</evidence>
<gene>
    <name evidence="1" type="ORF">Aglo03_48540</name>
</gene>
<dbReference type="AlphaFoldDB" id="A0A9W6VCI7"/>
<comment type="caution">
    <text evidence="1">The sequence shown here is derived from an EMBL/GenBank/DDBJ whole genome shotgun (WGS) entry which is preliminary data.</text>
</comment>
<dbReference type="EMBL" id="BSSD01000008">
    <property type="protein sequence ID" value="GLW94038.1"/>
    <property type="molecule type" value="Genomic_DNA"/>
</dbReference>
<dbReference type="Proteomes" id="UP001165042">
    <property type="component" value="Unassembled WGS sequence"/>
</dbReference>
<evidence type="ECO:0000313" key="1">
    <source>
        <dbReference type="EMBL" id="GLW94038.1"/>
    </source>
</evidence>
<keyword evidence="2" id="KW-1185">Reference proteome</keyword>
<organism evidence="1 2">
    <name type="scientific">Actinokineospora globicatena</name>
    <dbReference type="NCBI Taxonomy" id="103729"/>
    <lineage>
        <taxon>Bacteria</taxon>
        <taxon>Bacillati</taxon>
        <taxon>Actinomycetota</taxon>
        <taxon>Actinomycetes</taxon>
        <taxon>Pseudonocardiales</taxon>
        <taxon>Pseudonocardiaceae</taxon>
        <taxon>Actinokineospora</taxon>
    </lineage>
</organism>
<sequence>MTAGAQPLTLDCAALGCGLPAEVLPLDEVRVLLLKRQTGWVTNAVWQELVRRAHAEPEPWTTVDAAMMMPGLKHIGGNLGSRFPGDRNDPDSAILEGFLQALDIADTRARKVYGQLYWAAFRRGHEVCNSERRRAMTRSELTNVADRRSAEGHPDLVLAGAMLSGVVTPQQADLVSEVLLDHDNRTTAAKRHGMSRYQVASELTTASRHLADYLLGGPLRPAA</sequence>
<accession>A0A9W6VCI7</accession>
<reference evidence="1" key="1">
    <citation type="submission" date="2023-02" db="EMBL/GenBank/DDBJ databases">
        <title>Actinokineospora globicatena NBRC 15670.</title>
        <authorList>
            <person name="Ichikawa N."/>
            <person name="Sato H."/>
            <person name="Tonouchi N."/>
        </authorList>
    </citation>
    <scope>NUCLEOTIDE SEQUENCE</scope>
    <source>
        <strain evidence="1">NBRC 15670</strain>
    </source>
</reference>
<protein>
    <submittedName>
        <fullName evidence="1">Uncharacterized protein</fullName>
    </submittedName>
</protein>